<keyword evidence="2" id="KW-0802">TPR repeat</keyword>
<evidence type="ECO:0000313" key="4">
    <source>
        <dbReference type="EMBL" id="MFC6996604.1"/>
    </source>
</evidence>
<protein>
    <submittedName>
        <fullName evidence="4">Tetratricopeptide repeat protein</fullName>
    </submittedName>
</protein>
<evidence type="ECO:0000313" key="5">
    <source>
        <dbReference type="Proteomes" id="UP001596405"/>
    </source>
</evidence>
<organism evidence="4 5">
    <name type="scientific">Rufibacter roseus</name>
    <dbReference type="NCBI Taxonomy" id="1567108"/>
    <lineage>
        <taxon>Bacteria</taxon>
        <taxon>Pseudomonadati</taxon>
        <taxon>Bacteroidota</taxon>
        <taxon>Cytophagia</taxon>
        <taxon>Cytophagales</taxon>
        <taxon>Hymenobacteraceae</taxon>
        <taxon>Rufibacter</taxon>
    </lineage>
</organism>
<dbReference type="PANTHER" id="PTHR44943">
    <property type="entry name" value="CELLULOSE SYNTHASE OPERON PROTEIN C"/>
    <property type="match status" value="1"/>
</dbReference>
<dbReference type="Proteomes" id="UP001596405">
    <property type="component" value="Unassembled WGS sequence"/>
</dbReference>
<evidence type="ECO:0000256" key="1">
    <source>
        <dbReference type="ARBA" id="ARBA00022737"/>
    </source>
</evidence>
<dbReference type="RefSeq" id="WP_066622453.1">
    <property type="nucleotide sequence ID" value="NZ_JBHSYQ010000003.1"/>
</dbReference>
<dbReference type="SUPFAM" id="SSF48452">
    <property type="entry name" value="TPR-like"/>
    <property type="match status" value="3"/>
</dbReference>
<reference evidence="5" key="1">
    <citation type="journal article" date="2019" name="Int. J. Syst. Evol. Microbiol.">
        <title>The Global Catalogue of Microorganisms (GCM) 10K type strain sequencing project: providing services to taxonomists for standard genome sequencing and annotation.</title>
        <authorList>
            <consortium name="The Broad Institute Genomics Platform"/>
            <consortium name="The Broad Institute Genome Sequencing Center for Infectious Disease"/>
            <person name="Wu L."/>
            <person name="Ma J."/>
        </authorList>
    </citation>
    <scope>NUCLEOTIDE SEQUENCE [LARGE SCALE GENOMIC DNA]</scope>
    <source>
        <strain evidence="5">CGMCC 4.7393</strain>
    </source>
</reference>
<proteinExistence type="predicted"/>
<keyword evidence="3" id="KW-0732">Signal</keyword>
<dbReference type="EMBL" id="JBHSYQ010000003">
    <property type="protein sequence ID" value="MFC6996604.1"/>
    <property type="molecule type" value="Genomic_DNA"/>
</dbReference>
<dbReference type="PANTHER" id="PTHR44943:SF8">
    <property type="entry name" value="TPR REPEAT-CONTAINING PROTEIN MJ0263"/>
    <property type="match status" value="1"/>
</dbReference>
<gene>
    <name evidence="4" type="ORF">ACFQHR_03155</name>
</gene>
<dbReference type="InterPro" id="IPR019734">
    <property type="entry name" value="TPR_rpt"/>
</dbReference>
<evidence type="ECO:0000256" key="2">
    <source>
        <dbReference type="ARBA" id="ARBA00022803"/>
    </source>
</evidence>
<keyword evidence="5" id="KW-1185">Reference proteome</keyword>
<dbReference type="Gene3D" id="1.25.40.10">
    <property type="entry name" value="Tetratricopeptide repeat domain"/>
    <property type="match status" value="3"/>
</dbReference>
<feature type="signal peptide" evidence="3">
    <location>
        <begin position="1"/>
        <end position="25"/>
    </location>
</feature>
<feature type="chain" id="PRO_5046911520" evidence="3">
    <location>
        <begin position="26"/>
        <end position="607"/>
    </location>
</feature>
<evidence type="ECO:0000256" key="3">
    <source>
        <dbReference type="SAM" id="SignalP"/>
    </source>
</evidence>
<sequence length="607" mass="68769">MMRRLMLVCLLSVVSFLALPEIASAQSFPEQMALSREYLRKGEYDKAEVLLSQLINHDIQFGIVYPEYLKTLLALRKFPEAEKLVKRAQKRFPGVPNFSIDEGKVLQASGKGAAAEKMWAQVVQNTTPENVYGIASAFQQADLMDYAEQAYLRARELGGNDKLFAGQLLQLYSYQRKTDKLIDEVLRQVNNEAVPLPYAQNMLQNALRDEESLGALEQRLMTAIQTNPDGKEVLELLIWTLLQRKDFGMALMQARAFDRRTQGGGAKVLSLADISLRNKDYATAIEGYTYIMQQYPTGNFYPVARQRVIQAREEQVKSTFPVDQDKIKLLAQDYEKLISEMSRTNTTAEIIKNLAELQAFYLGNKDAAVENLQEVISMPRVNPDVVAEAKLVLADIYLLHGEPWESTLLYSQVEKSHKEQPLGHEAKLRNAKLSYYKGDFELAQAHLDILKLATSREIANDALDLSLLIIDNTGLDTSATALKEYAAIDFLVFQHKEEEALSALDKLLTKYPGHALTDEIYFQKAEILQKLGRFEEAAKNLQLIIDNPKYDILSDDALFLLAKLNEENLKQPQKAQDLYNQLLVKHPGSVFVAEARKRLRKLRGDKV</sequence>
<comment type="caution">
    <text evidence="4">The sequence shown here is derived from an EMBL/GenBank/DDBJ whole genome shotgun (WGS) entry which is preliminary data.</text>
</comment>
<dbReference type="InterPro" id="IPR011990">
    <property type="entry name" value="TPR-like_helical_dom_sf"/>
</dbReference>
<dbReference type="InterPro" id="IPR051685">
    <property type="entry name" value="Ycf3/AcsC/BcsC/TPR_MFPF"/>
</dbReference>
<keyword evidence="1" id="KW-0677">Repeat</keyword>
<accession>A0ABW2DFN0</accession>
<name>A0ABW2DFN0_9BACT</name>
<dbReference type="Pfam" id="PF13174">
    <property type="entry name" value="TPR_6"/>
    <property type="match status" value="1"/>
</dbReference>